<reference evidence="1" key="1">
    <citation type="submission" date="2021-11" db="EMBL/GenBank/DDBJ databases">
        <title>Australian commercial rhizobial inoculants.</title>
        <authorList>
            <person name="Kohlmeier M.G."/>
            <person name="O'Hara G.W."/>
            <person name="Colombi E."/>
            <person name="Ramsay J.P."/>
            <person name="Terpolilli J."/>
        </authorList>
    </citation>
    <scope>NUCLEOTIDE SEQUENCE</scope>
    <source>
        <strain evidence="1">CC829</strain>
    </source>
</reference>
<keyword evidence="2" id="KW-1185">Reference proteome</keyword>
<gene>
    <name evidence="1" type="ORF">BjapCC829_06920</name>
</gene>
<accession>A0ABY3QZL7</accession>
<proteinExistence type="predicted"/>
<evidence type="ECO:0000313" key="1">
    <source>
        <dbReference type="EMBL" id="UFW91503.1"/>
    </source>
</evidence>
<sequence>MFNTSVISAGVAVSKPQHAFVDSTTIADSVMTTNIRIQQEKRVSSYQFFERLAAITDELRSGISNYGGKSDKER</sequence>
<dbReference type="RefSeq" id="WP_231145505.1">
    <property type="nucleotide sequence ID" value="NZ_CP088100.1"/>
</dbReference>
<evidence type="ECO:0000313" key="2">
    <source>
        <dbReference type="Proteomes" id="UP001430990"/>
    </source>
</evidence>
<organism evidence="1 2">
    <name type="scientific">Bradyrhizobium barranii</name>
    <dbReference type="NCBI Taxonomy" id="2992140"/>
    <lineage>
        <taxon>Bacteria</taxon>
        <taxon>Pseudomonadati</taxon>
        <taxon>Pseudomonadota</taxon>
        <taxon>Alphaproteobacteria</taxon>
        <taxon>Hyphomicrobiales</taxon>
        <taxon>Nitrobacteraceae</taxon>
        <taxon>Bradyrhizobium</taxon>
    </lineage>
</organism>
<protein>
    <submittedName>
        <fullName evidence="1">Uncharacterized protein</fullName>
    </submittedName>
</protein>
<dbReference type="Proteomes" id="UP001430990">
    <property type="component" value="Chromosome"/>
</dbReference>
<dbReference type="EMBL" id="CP088100">
    <property type="protein sequence ID" value="UFW91503.1"/>
    <property type="molecule type" value="Genomic_DNA"/>
</dbReference>
<name>A0ABY3QZL7_9BRAD</name>